<evidence type="ECO:0000313" key="11">
    <source>
        <dbReference type="Proteomes" id="UP000321820"/>
    </source>
</evidence>
<feature type="repeat" description="TPR" evidence="4">
    <location>
        <begin position="41"/>
        <end position="74"/>
    </location>
</feature>
<dbReference type="InterPro" id="IPR005644">
    <property type="entry name" value="NolW-like"/>
</dbReference>
<dbReference type="EMBL" id="CP042806">
    <property type="protein sequence ID" value="QEE27915.1"/>
    <property type="molecule type" value="Genomic_DNA"/>
</dbReference>
<evidence type="ECO:0000256" key="4">
    <source>
        <dbReference type="PROSITE-ProRule" id="PRU00339"/>
    </source>
</evidence>
<dbReference type="PANTHER" id="PTHR30332">
    <property type="entry name" value="PROBABLE GENERAL SECRETION PATHWAY PROTEIN D"/>
    <property type="match status" value="1"/>
</dbReference>
<feature type="region of interest" description="Disordered" evidence="7">
    <location>
        <begin position="140"/>
        <end position="160"/>
    </location>
</feature>
<dbReference type="InterPro" id="IPR019734">
    <property type="entry name" value="TPR_rpt"/>
</dbReference>
<dbReference type="SUPFAM" id="SSF48452">
    <property type="entry name" value="TPR-like"/>
    <property type="match status" value="1"/>
</dbReference>
<accession>A0A5B9E9Y2</accession>
<dbReference type="InterPro" id="IPR004846">
    <property type="entry name" value="T2SS/T3SS_dom"/>
</dbReference>
<evidence type="ECO:0000256" key="3">
    <source>
        <dbReference type="ARBA" id="ARBA00023136"/>
    </source>
</evidence>
<evidence type="ECO:0000256" key="7">
    <source>
        <dbReference type="SAM" id="MobiDB-lite"/>
    </source>
</evidence>
<dbReference type="Gene3D" id="3.30.1370.120">
    <property type="match status" value="1"/>
</dbReference>
<feature type="domain" description="Type II/III secretion system secretin-like" evidence="8">
    <location>
        <begin position="378"/>
        <end position="544"/>
    </location>
</feature>
<reference evidence="10 11" key="1">
    <citation type="submission" date="2019-08" db="EMBL/GenBank/DDBJ databases">
        <title>Complete genome sequence of Terriglobus albidus strain ORNL.</title>
        <authorList>
            <person name="Podar M."/>
        </authorList>
    </citation>
    <scope>NUCLEOTIDE SEQUENCE [LARGE SCALE GENOMIC DNA]</scope>
    <source>
        <strain evidence="10 11">ORNL</strain>
    </source>
</reference>
<dbReference type="InterPro" id="IPR011990">
    <property type="entry name" value="TPR-like_helical_dom_sf"/>
</dbReference>
<dbReference type="PROSITE" id="PS50005">
    <property type="entry name" value="TPR"/>
    <property type="match status" value="2"/>
</dbReference>
<dbReference type="KEGG" id="talb:FTW19_07840"/>
<evidence type="ECO:0000256" key="1">
    <source>
        <dbReference type="ARBA" id="ARBA00004370"/>
    </source>
</evidence>
<gene>
    <name evidence="10" type="ORF">FTW19_07840</name>
</gene>
<dbReference type="Gene3D" id="1.25.40.10">
    <property type="entry name" value="Tetratricopeptide repeat domain"/>
    <property type="match status" value="1"/>
</dbReference>
<dbReference type="OrthoDB" id="9775455at2"/>
<keyword evidence="11" id="KW-1185">Reference proteome</keyword>
<dbReference type="SMART" id="SM00028">
    <property type="entry name" value="TPR"/>
    <property type="match status" value="2"/>
</dbReference>
<dbReference type="AlphaFoldDB" id="A0A5B9E9Y2"/>
<keyword evidence="6" id="KW-0813">Transport</keyword>
<dbReference type="PRINTS" id="PR00811">
    <property type="entry name" value="BCTERIALGSPD"/>
</dbReference>
<dbReference type="GO" id="GO:0009306">
    <property type="term" value="P:protein secretion"/>
    <property type="evidence" value="ECO:0007669"/>
    <property type="project" value="InterPro"/>
</dbReference>
<feature type="domain" description="NolW-like" evidence="9">
    <location>
        <begin position="255"/>
        <end position="319"/>
    </location>
</feature>
<dbReference type="PANTHER" id="PTHR30332:SF17">
    <property type="entry name" value="TYPE IV PILIATION SYSTEM PROTEIN DR_0774-RELATED"/>
    <property type="match status" value="1"/>
</dbReference>
<evidence type="ECO:0000256" key="5">
    <source>
        <dbReference type="RuleBase" id="RU004003"/>
    </source>
</evidence>
<comment type="similarity">
    <text evidence="5">Belongs to the bacterial secretin family.</text>
</comment>
<comment type="subcellular location">
    <subcellularLocation>
        <location evidence="6">Cell outer membrane</location>
    </subcellularLocation>
    <subcellularLocation>
        <location evidence="1">Membrane</location>
    </subcellularLocation>
</comment>
<protein>
    <submittedName>
        <fullName evidence="10">Type II and III secretion system protein</fullName>
    </submittedName>
</protein>
<proteinExistence type="inferred from homology"/>
<dbReference type="InterPro" id="IPR001775">
    <property type="entry name" value="GspD/PilQ"/>
</dbReference>
<evidence type="ECO:0000256" key="6">
    <source>
        <dbReference type="RuleBase" id="RU004004"/>
    </source>
</evidence>
<name>A0A5B9E9Y2_9BACT</name>
<evidence type="ECO:0000259" key="8">
    <source>
        <dbReference type="Pfam" id="PF00263"/>
    </source>
</evidence>
<dbReference type="GO" id="GO:0009279">
    <property type="term" value="C:cell outer membrane"/>
    <property type="evidence" value="ECO:0007669"/>
    <property type="project" value="UniProtKB-SubCell"/>
</dbReference>
<dbReference type="Pfam" id="PF03958">
    <property type="entry name" value="Secretin_N"/>
    <property type="match status" value="1"/>
</dbReference>
<dbReference type="PRINTS" id="PR01032">
    <property type="entry name" value="PHAGEIV"/>
</dbReference>
<dbReference type="InterPro" id="IPR050810">
    <property type="entry name" value="Bact_Secretion_Sys_Channel"/>
</dbReference>
<evidence type="ECO:0000259" key="9">
    <source>
        <dbReference type="Pfam" id="PF03958"/>
    </source>
</evidence>
<sequence length="577" mass="62825">MRQGRSVWRGTFMLEVSPHCLLRIGVCCCLMITGPVVAQSAKALYKQGETAEAKDDFEAALKAYGLAYAKKPEDLRYKVARDRVRFSAAIQHIHRGEALESEGHQKEALVEFLRALEIDPSNRAATQQVVQVRDQLDQEAGKLVSSGGPTAEDLDRPGPPVHLAPFSKERITLHMTEGVATLYQTVGKIAGINVLLDPELPLKRVSVDLQDVGMEEALRVLEGLSGTFWTATTSNTIYVAQDTRTKRTQIERLAVRTFYLSNATQQQDLNEILTALRNLFPPTTKIFSVMTQNAIVIRGTPDEIMLAKSLIQSLDRPKPEVLIDVYVMEVRKDKLRNIGISLPTSLSVTSSSSSTLSGIGSTSSYSYSIGQAAVELLLTDSDTRVLQQPSIRAIDGQKAMLKIGQRIPIATGSYTTATSTSSSAVQTQFQYIDVGVNLDITPTIHQDRDVTMKLAVEVSSQSGSTTISGVSEPIISQQKAEQMVRLKDGEVNILAGLVQKQSSRSVSGTPGLGEIPAIKYMFSTQETETVDDEIVFMLVPHVVRMVEVNIGAAQAIETGGSEAIQLNRISVPPASQP</sequence>
<organism evidence="10 11">
    <name type="scientific">Terriglobus albidus</name>
    <dbReference type="NCBI Taxonomy" id="1592106"/>
    <lineage>
        <taxon>Bacteria</taxon>
        <taxon>Pseudomonadati</taxon>
        <taxon>Acidobacteriota</taxon>
        <taxon>Terriglobia</taxon>
        <taxon>Terriglobales</taxon>
        <taxon>Acidobacteriaceae</taxon>
        <taxon>Terriglobus</taxon>
    </lineage>
</organism>
<evidence type="ECO:0000256" key="2">
    <source>
        <dbReference type="ARBA" id="ARBA00022729"/>
    </source>
</evidence>
<keyword evidence="4" id="KW-0802">TPR repeat</keyword>
<dbReference type="Pfam" id="PF00263">
    <property type="entry name" value="Secretin"/>
    <property type="match status" value="1"/>
</dbReference>
<keyword evidence="3" id="KW-0472">Membrane</keyword>
<evidence type="ECO:0000313" key="10">
    <source>
        <dbReference type="EMBL" id="QEE27915.1"/>
    </source>
</evidence>
<dbReference type="Proteomes" id="UP000321820">
    <property type="component" value="Chromosome"/>
</dbReference>
<dbReference type="GO" id="GO:0015627">
    <property type="term" value="C:type II protein secretion system complex"/>
    <property type="evidence" value="ECO:0007669"/>
    <property type="project" value="TreeGrafter"/>
</dbReference>
<dbReference type="InterPro" id="IPR038591">
    <property type="entry name" value="NolW-like_sf"/>
</dbReference>
<feature type="repeat" description="TPR" evidence="4">
    <location>
        <begin position="89"/>
        <end position="122"/>
    </location>
</feature>
<keyword evidence="2" id="KW-0732">Signal</keyword>